<dbReference type="EMBL" id="CP093442">
    <property type="protein sequence ID" value="UOF02235.1"/>
    <property type="molecule type" value="Genomic_DNA"/>
</dbReference>
<feature type="transmembrane region" description="Helical" evidence="1">
    <location>
        <begin position="284"/>
        <end position="306"/>
    </location>
</feature>
<dbReference type="SUPFAM" id="SSF53448">
    <property type="entry name" value="Nucleotide-diphospho-sugar transferases"/>
    <property type="match status" value="1"/>
</dbReference>
<name>A0ABY4CBF1_9BACT</name>
<accession>A0ABY4CBF1</accession>
<feature type="domain" description="Glycosyltransferase 2-like" evidence="2">
    <location>
        <begin position="8"/>
        <end position="171"/>
    </location>
</feature>
<dbReference type="Gene3D" id="3.90.550.10">
    <property type="entry name" value="Spore Coat Polysaccharide Biosynthesis Protein SpsA, Chain A"/>
    <property type="match status" value="1"/>
</dbReference>
<dbReference type="InterPro" id="IPR029044">
    <property type="entry name" value="Nucleotide-diphossugar_trans"/>
</dbReference>
<keyword evidence="1" id="KW-0812">Transmembrane</keyword>
<keyword evidence="1" id="KW-1133">Transmembrane helix</keyword>
<evidence type="ECO:0000313" key="3">
    <source>
        <dbReference type="EMBL" id="UOF02235.1"/>
    </source>
</evidence>
<proteinExistence type="predicted"/>
<protein>
    <submittedName>
        <fullName evidence="3">Glycosyltransferase family 2 protein</fullName>
    </submittedName>
</protein>
<sequence>MYKNKIISVVVPAFNERVQIRKVIETMPEFIDKIIIIDDCSSDGMSDVVNEYVAKSDKVVLIRHEVNQGVGGAIASGYKWSRDNNIDVSVVMAGDGQMDPKDLPAILDPVVNGECDYSKANRLLSPGAVKEIPTIRLFGNSVLSLLTKIASGYWHISDSQTGYTAINREALMVIDWDSMYKRYGQPNDLIVKLNIHNFRVRDVITRPVYNVGEKSKLKIRRAVFTISWLLLKLFCYRLKEKYILRDFHPLVFFYALGLGMIPVTIAFFVRLVYLWAEQGSIPQISFLTLLFCITTTLNSLFFAMWFDMQSNKHLK</sequence>
<keyword evidence="4" id="KW-1185">Reference proteome</keyword>
<dbReference type="Proteomes" id="UP000830116">
    <property type="component" value="Chromosome"/>
</dbReference>
<feature type="transmembrane region" description="Helical" evidence="1">
    <location>
        <begin position="251"/>
        <end position="272"/>
    </location>
</feature>
<dbReference type="CDD" id="cd04179">
    <property type="entry name" value="DPM_DPG-synthase_like"/>
    <property type="match status" value="1"/>
</dbReference>
<dbReference type="Pfam" id="PF00535">
    <property type="entry name" value="Glycos_transf_2"/>
    <property type="match status" value="1"/>
</dbReference>
<dbReference type="PANTHER" id="PTHR10859:SF105">
    <property type="entry name" value="DOLICHYL-PHOSPHATE BETA-D-MANNOSYLTRANSFERASE"/>
    <property type="match status" value="1"/>
</dbReference>
<gene>
    <name evidence="3" type="ORF">MNR06_04640</name>
</gene>
<organism evidence="3 4">
    <name type="scientific">Bdellovibrio reynosensis</name>
    <dbReference type="NCBI Taxonomy" id="2835041"/>
    <lineage>
        <taxon>Bacteria</taxon>
        <taxon>Pseudomonadati</taxon>
        <taxon>Bdellovibrionota</taxon>
        <taxon>Bdellovibrionia</taxon>
        <taxon>Bdellovibrionales</taxon>
        <taxon>Pseudobdellovibrionaceae</taxon>
        <taxon>Bdellovibrio</taxon>
    </lineage>
</organism>
<dbReference type="InterPro" id="IPR001173">
    <property type="entry name" value="Glyco_trans_2-like"/>
</dbReference>
<evidence type="ECO:0000313" key="4">
    <source>
        <dbReference type="Proteomes" id="UP000830116"/>
    </source>
</evidence>
<reference evidence="3" key="1">
    <citation type="submission" date="2022-03" db="EMBL/GenBank/DDBJ databases">
        <title>Genome Identification and Characterization of new species Bdellovibrio reynosense LBG001 sp. nov. from a Mexico soil sample.</title>
        <authorList>
            <person name="Camilli A."/>
            <person name="Ajao Y."/>
            <person name="Guo X."/>
        </authorList>
    </citation>
    <scope>NUCLEOTIDE SEQUENCE</scope>
    <source>
        <strain evidence="3">LBG001</strain>
    </source>
</reference>
<dbReference type="RefSeq" id="WP_243539204.1">
    <property type="nucleotide sequence ID" value="NZ_CP093442.1"/>
</dbReference>
<evidence type="ECO:0000256" key="1">
    <source>
        <dbReference type="SAM" id="Phobius"/>
    </source>
</evidence>
<evidence type="ECO:0000259" key="2">
    <source>
        <dbReference type="Pfam" id="PF00535"/>
    </source>
</evidence>
<dbReference type="PANTHER" id="PTHR10859">
    <property type="entry name" value="GLYCOSYL TRANSFERASE"/>
    <property type="match status" value="1"/>
</dbReference>
<keyword evidence="1" id="KW-0472">Membrane</keyword>